<dbReference type="CDD" id="cd01076">
    <property type="entry name" value="NAD_bind_1_Glu_DH"/>
    <property type="match status" value="1"/>
</dbReference>
<dbReference type="PANTHER" id="PTHR11606">
    <property type="entry name" value="GLUTAMATE DEHYDROGENASE"/>
    <property type="match status" value="1"/>
</dbReference>
<evidence type="ECO:0000259" key="3">
    <source>
        <dbReference type="SMART" id="SM00839"/>
    </source>
</evidence>
<accession>A0A3B0VAE0</accession>
<dbReference type="InterPro" id="IPR033922">
    <property type="entry name" value="NAD_bind_Glu_DH"/>
</dbReference>
<dbReference type="SMART" id="SM00839">
    <property type="entry name" value="ELFV_dehydrog"/>
    <property type="match status" value="1"/>
</dbReference>
<dbReference type="EC" id="1.4.1.2" evidence="4"/>
<evidence type="ECO:0000256" key="1">
    <source>
        <dbReference type="ARBA" id="ARBA00006382"/>
    </source>
</evidence>
<dbReference type="PROSITE" id="PS00074">
    <property type="entry name" value="GLFV_DEHYDROGENASE"/>
    <property type="match status" value="1"/>
</dbReference>
<dbReference type="EC" id="1.4.1.4" evidence="4"/>
<dbReference type="Pfam" id="PF00208">
    <property type="entry name" value="ELFV_dehydrog"/>
    <property type="match status" value="1"/>
</dbReference>
<comment type="similarity">
    <text evidence="1">Belongs to the Glu/Leu/Phe/Val dehydrogenases family.</text>
</comment>
<dbReference type="Pfam" id="PF02812">
    <property type="entry name" value="ELFV_dehydrog_N"/>
    <property type="match status" value="1"/>
</dbReference>
<dbReference type="GO" id="GO:0004354">
    <property type="term" value="F:glutamate dehydrogenase (NADP+) activity"/>
    <property type="evidence" value="ECO:0007669"/>
    <property type="project" value="UniProtKB-EC"/>
</dbReference>
<organism evidence="4">
    <name type="scientific">hydrothermal vent metagenome</name>
    <dbReference type="NCBI Taxonomy" id="652676"/>
    <lineage>
        <taxon>unclassified sequences</taxon>
        <taxon>metagenomes</taxon>
        <taxon>ecological metagenomes</taxon>
    </lineage>
</organism>
<dbReference type="PRINTS" id="PR00082">
    <property type="entry name" value="GLFDHDRGNASE"/>
</dbReference>
<sequence length="416" mass="45824">MKENLNPFAIAQAQLDKAAEILQLDPDMHAFLREPMREFHFTIPVKMDDGSTRVFKGYRVQYNDARGPNKGGLRFHWEETIDTVRALAAWMTWKTAVVDIPLGGGKGGVVCDPRDLSETELERLSRGYMRAIAGNVGLFQDVPAPDVYTNPRIMAWMMDEYETIKGHREPGVITGKPLELGGSAGRGDATARGGIYTVRETAKVLGIDLKGATAAIQGYGNAGTFAHKLAEDILGIKVVAVSDSRGGIYNGDGLKAADTIDLKAQTGSVVNAQSVNQITNEELLELDVDVLFPSALENVITSRNAARIRAKIIAELANGPTTPEADDILYANNLYVIPDFLCNAGGVTVSYFEMVQNAYQYYWPEEMVHERLDQKMTKAYYDVHHMAELKQVNNRVAAYLVAVDRVAQAVRLRGWV</sequence>
<dbReference type="InterPro" id="IPR006096">
    <property type="entry name" value="Glu/Leu/Phe/Val/Trp_DH_C"/>
</dbReference>
<dbReference type="GO" id="GO:0004352">
    <property type="term" value="F:glutamate dehydrogenase (NAD+) activity"/>
    <property type="evidence" value="ECO:0007669"/>
    <property type="project" value="UniProtKB-EC"/>
</dbReference>
<dbReference type="PANTHER" id="PTHR11606:SF13">
    <property type="entry name" value="GLUTAMATE DEHYDROGENASE 1, MITOCHONDRIAL"/>
    <property type="match status" value="1"/>
</dbReference>
<dbReference type="InterPro" id="IPR006097">
    <property type="entry name" value="Glu/Leu/Phe/Val/Trp_DH_dimer"/>
</dbReference>
<dbReference type="InterPro" id="IPR033524">
    <property type="entry name" value="Glu/Leu/Phe/Val_DH_AS"/>
</dbReference>
<dbReference type="InterPro" id="IPR006095">
    <property type="entry name" value="Glu/Leu/Phe/Val/Trp_DH"/>
</dbReference>
<dbReference type="Gene3D" id="3.40.50.10860">
    <property type="entry name" value="Leucine Dehydrogenase, chain A, domain 1"/>
    <property type="match status" value="1"/>
</dbReference>
<evidence type="ECO:0000313" key="4">
    <source>
        <dbReference type="EMBL" id="VAW35792.1"/>
    </source>
</evidence>
<dbReference type="InterPro" id="IPR014362">
    <property type="entry name" value="Glu_DH"/>
</dbReference>
<name>A0A3B0VAE0_9ZZZZ</name>
<dbReference type="PIRSF" id="PIRSF000185">
    <property type="entry name" value="Glu_DH"/>
    <property type="match status" value="1"/>
</dbReference>
<dbReference type="FunFam" id="3.40.50.10860:FF:000003">
    <property type="entry name" value="Glutamate dehydrogenase"/>
    <property type="match status" value="1"/>
</dbReference>
<dbReference type="EMBL" id="UOEU01000600">
    <property type="protein sequence ID" value="VAW35792.1"/>
    <property type="molecule type" value="Genomic_DNA"/>
</dbReference>
<dbReference type="GO" id="GO:0006538">
    <property type="term" value="P:L-glutamate catabolic process"/>
    <property type="evidence" value="ECO:0007669"/>
    <property type="project" value="TreeGrafter"/>
</dbReference>
<dbReference type="InterPro" id="IPR046346">
    <property type="entry name" value="Aminoacid_DH-like_N_sf"/>
</dbReference>
<evidence type="ECO:0000256" key="2">
    <source>
        <dbReference type="ARBA" id="ARBA00023002"/>
    </source>
</evidence>
<dbReference type="AlphaFoldDB" id="A0A3B0VAE0"/>
<gene>
    <name evidence="4" type="ORF">MNBD_CHLOROFLEXI01-2839</name>
</gene>
<reference evidence="4" key="1">
    <citation type="submission" date="2018-06" db="EMBL/GenBank/DDBJ databases">
        <authorList>
            <person name="Zhirakovskaya E."/>
        </authorList>
    </citation>
    <scope>NUCLEOTIDE SEQUENCE</scope>
</reference>
<dbReference type="SUPFAM" id="SSF53223">
    <property type="entry name" value="Aminoacid dehydrogenase-like, N-terminal domain"/>
    <property type="match status" value="1"/>
</dbReference>
<dbReference type="InterPro" id="IPR036291">
    <property type="entry name" value="NAD(P)-bd_dom_sf"/>
</dbReference>
<keyword evidence="2 4" id="KW-0560">Oxidoreductase</keyword>
<feature type="domain" description="Glutamate/phenylalanine/leucine/valine/L-tryptophan dehydrogenase C-terminal" evidence="3">
    <location>
        <begin position="183"/>
        <end position="414"/>
    </location>
</feature>
<dbReference type="SUPFAM" id="SSF51735">
    <property type="entry name" value="NAD(P)-binding Rossmann-fold domains"/>
    <property type="match status" value="1"/>
</dbReference>
<protein>
    <submittedName>
        <fullName evidence="4">NAD-specific glutamate dehydrogenase NADP-specific glutamate dehydrogenase</fullName>
        <ecNumber evidence="4">1.4.1.2</ecNumber>
        <ecNumber evidence="4">1.4.1.4</ecNumber>
    </submittedName>
</protein>
<dbReference type="Gene3D" id="3.40.50.720">
    <property type="entry name" value="NAD(P)-binding Rossmann-like Domain"/>
    <property type="match status" value="1"/>
</dbReference>
<proteinExistence type="inferred from homology"/>